<accession>A0A2P2MFI6</accession>
<feature type="compositionally biased region" description="Acidic residues" evidence="5">
    <location>
        <begin position="43"/>
        <end position="53"/>
    </location>
</feature>
<sequence length="324" mass="35853">MIAAVSWVPKGISMTTPAVAEPPSKEEIEDIIKSGALTRREEDGNEDGDDDDDEVMEVDAAKQTDEVSHALAVADALGRAYKSTKSQTDFDDIADGLKELDMDHYDDEDEGIELFSTGLQDLYYPSNEMDPYLVDKDDDDSEELEDMTIKPKDSVIVCARNEDEFSHLEVWILEESGDGDPNMYVHHDIVLSAFPLCTAWLDCPLKGGEKGNFIAVGCMDPAIEIWDLDIIDEVQPSLILGGIIERKKKKGKGKKMSVKYKEGSHTDAVLGLAWNKQFRNILASASADKQVKIWDVAAGKCDITMEHHTDKARKLPCIICPSAI</sequence>
<dbReference type="Gene3D" id="2.130.10.10">
    <property type="entry name" value="YVTN repeat-like/Quinoprotein amine dehydrogenase"/>
    <property type="match status" value="1"/>
</dbReference>
<dbReference type="SMART" id="SM00320">
    <property type="entry name" value="WD40"/>
    <property type="match status" value="1"/>
</dbReference>
<name>A0A2P2MFI6_RHIMU</name>
<feature type="compositionally biased region" description="Basic and acidic residues" evidence="5">
    <location>
        <begin position="33"/>
        <end position="42"/>
    </location>
</feature>
<organism evidence="6">
    <name type="scientific">Rhizophora mucronata</name>
    <name type="common">Asiatic mangrove</name>
    <dbReference type="NCBI Taxonomy" id="61149"/>
    <lineage>
        <taxon>Eukaryota</taxon>
        <taxon>Viridiplantae</taxon>
        <taxon>Streptophyta</taxon>
        <taxon>Embryophyta</taxon>
        <taxon>Tracheophyta</taxon>
        <taxon>Spermatophyta</taxon>
        <taxon>Magnoliopsida</taxon>
        <taxon>eudicotyledons</taxon>
        <taxon>Gunneridae</taxon>
        <taxon>Pentapetalae</taxon>
        <taxon>rosids</taxon>
        <taxon>fabids</taxon>
        <taxon>Malpighiales</taxon>
        <taxon>Rhizophoraceae</taxon>
        <taxon>Rhizophora</taxon>
    </lineage>
</organism>
<reference evidence="6" key="1">
    <citation type="submission" date="2018-02" db="EMBL/GenBank/DDBJ databases">
        <title>Rhizophora mucronata_Transcriptome.</title>
        <authorList>
            <person name="Meera S.P."/>
            <person name="Sreeshan A."/>
            <person name="Augustine A."/>
        </authorList>
    </citation>
    <scope>NUCLEOTIDE SEQUENCE</scope>
    <source>
        <tissue evidence="6">Leaf</tissue>
    </source>
</reference>
<feature type="region of interest" description="Disordered" evidence="5">
    <location>
        <begin position="33"/>
        <end position="53"/>
    </location>
</feature>
<dbReference type="GO" id="GO:0005634">
    <property type="term" value="C:nucleus"/>
    <property type="evidence" value="ECO:0007669"/>
    <property type="project" value="TreeGrafter"/>
</dbReference>
<dbReference type="AlphaFoldDB" id="A0A2P2MFI6"/>
<dbReference type="InterPro" id="IPR019775">
    <property type="entry name" value="WD40_repeat_CS"/>
</dbReference>
<dbReference type="FunFam" id="2.130.10.10:FF:000714">
    <property type="entry name" value="Transducin/WD40 repeat-like superfamily protein"/>
    <property type="match status" value="1"/>
</dbReference>
<evidence type="ECO:0000256" key="4">
    <source>
        <dbReference type="PROSITE-ProRule" id="PRU00221"/>
    </source>
</evidence>
<dbReference type="PROSITE" id="PS00678">
    <property type="entry name" value="WD_REPEATS_1"/>
    <property type="match status" value="1"/>
</dbReference>
<keyword evidence="2 4" id="KW-0853">WD repeat</keyword>
<dbReference type="Pfam" id="PF00400">
    <property type="entry name" value="WD40"/>
    <property type="match status" value="1"/>
</dbReference>
<protein>
    <submittedName>
        <fullName evidence="6">Uncharacterized protein</fullName>
    </submittedName>
</protein>
<dbReference type="PROSITE" id="PS50294">
    <property type="entry name" value="WD_REPEATS_REGION"/>
    <property type="match status" value="1"/>
</dbReference>
<dbReference type="InterPro" id="IPR036322">
    <property type="entry name" value="WD40_repeat_dom_sf"/>
</dbReference>
<dbReference type="InterPro" id="IPR001680">
    <property type="entry name" value="WD40_rpt"/>
</dbReference>
<feature type="repeat" description="WD" evidence="4">
    <location>
        <begin position="262"/>
        <end position="304"/>
    </location>
</feature>
<evidence type="ECO:0000256" key="2">
    <source>
        <dbReference type="ARBA" id="ARBA00022574"/>
    </source>
</evidence>
<evidence type="ECO:0000256" key="3">
    <source>
        <dbReference type="ARBA" id="ARBA00022737"/>
    </source>
</evidence>
<evidence type="ECO:0000313" key="6">
    <source>
        <dbReference type="EMBL" id="MBX28954.1"/>
    </source>
</evidence>
<dbReference type="InterPro" id="IPR044285">
    <property type="entry name" value="PWP1"/>
</dbReference>
<dbReference type="InterPro" id="IPR015943">
    <property type="entry name" value="WD40/YVTN_repeat-like_dom_sf"/>
</dbReference>
<dbReference type="PANTHER" id="PTHR14091">
    <property type="entry name" value="PERIODIC TRYPTOPHAN PROTEIN 1"/>
    <property type="match status" value="1"/>
</dbReference>
<dbReference type="EMBL" id="GGEC01048470">
    <property type="protein sequence ID" value="MBX28954.1"/>
    <property type="molecule type" value="Transcribed_RNA"/>
</dbReference>
<dbReference type="EMBL" id="GGEC01048464">
    <property type="protein sequence ID" value="MBX28948.1"/>
    <property type="molecule type" value="Transcribed_RNA"/>
</dbReference>
<dbReference type="EMBL" id="GGEC01048468">
    <property type="protein sequence ID" value="MBX28952.1"/>
    <property type="molecule type" value="Transcribed_RNA"/>
</dbReference>
<evidence type="ECO:0000256" key="1">
    <source>
        <dbReference type="ARBA" id="ARBA00022553"/>
    </source>
</evidence>
<proteinExistence type="predicted"/>
<dbReference type="PROSITE" id="PS50082">
    <property type="entry name" value="WD_REPEATS_2"/>
    <property type="match status" value="1"/>
</dbReference>
<dbReference type="EMBL" id="GGEC01048465">
    <property type="protein sequence ID" value="MBX28949.1"/>
    <property type="molecule type" value="Transcribed_RNA"/>
</dbReference>
<evidence type="ECO:0000256" key="5">
    <source>
        <dbReference type="SAM" id="MobiDB-lite"/>
    </source>
</evidence>
<dbReference type="PANTHER" id="PTHR14091:SF0">
    <property type="entry name" value="PERIODIC TRYPTOPHAN PROTEIN 1 HOMOLOG"/>
    <property type="match status" value="1"/>
</dbReference>
<dbReference type="GO" id="GO:0006364">
    <property type="term" value="P:rRNA processing"/>
    <property type="evidence" value="ECO:0007669"/>
    <property type="project" value="InterPro"/>
</dbReference>
<keyword evidence="1" id="KW-0597">Phosphoprotein</keyword>
<keyword evidence="3" id="KW-0677">Repeat</keyword>
<dbReference type="SUPFAM" id="SSF50978">
    <property type="entry name" value="WD40 repeat-like"/>
    <property type="match status" value="1"/>
</dbReference>